<proteinExistence type="predicted"/>
<protein>
    <submittedName>
        <fullName evidence="1">UPF0175 family protein</fullName>
    </submittedName>
</protein>
<keyword evidence="2" id="KW-1185">Reference proteome</keyword>
<dbReference type="InterPro" id="IPR005368">
    <property type="entry name" value="UPF0175"/>
</dbReference>
<reference evidence="1 2" key="1">
    <citation type="submission" date="2021-03" db="EMBL/GenBank/DDBJ databases">
        <authorList>
            <person name="Grouzdev D.S."/>
        </authorList>
    </citation>
    <scope>NUCLEOTIDE SEQUENCE [LARGE SCALE GENOMIC DNA]</scope>
    <source>
        <strain evidence="1 2">M50-1</strain>
    </source>
</reference>
<organism evidence="1 2">
    <name type="scientific">Candidatus Chloroploca mongolica</name>
    <dbReference type="NCBI Taxonomy" id="2528176"/>
    <lineage>
        <taxon>Bacteria</taxon>
        <taxon>Bacillati</taxon>
        <taxon>Chloroflexota</taxon>
        <taxon>Chloroflexia</taxon>
        <taxon>Chloroflexales</taxon>
        <taxon>Chloroflexineae</taxon>
        <taxon>Oscillochloridaceae</taxon>
        <taxon>Candidatus Chloroploca</taxon>
    </lineage>
</organism>
<dbReference type="Proteomes" id="UP001193081">
    <property type="component" value="Unassembled WGS sequence"/>
</dbReference>
<sequence>MSSGKAAELLGIERLDFIRLLAEEKTPYLDYSVTELEAEIETLAHE</sequence>
<dbReference type="Pfam" id="PF03683">
    <property type="entry name" value="UPF0175"/>
    <property type="match status" value="1"/>
</dbReference>
<evidence type="ECO:0000313" key="1">
    <source>
        <dbReference type="EMBL" id="MBP1467984.1"/>
    </source>
</evidence>
<comment type="caution">
    <text evidence="1">The sequence shown here is derived from an EMBL/GenBank/DDBJ whole genome shotgun (WGS) entry which is preliminary data.</text>
</comment>
<gene>
    <name evidence="1" type="ORF">EYB53_019865</name>
</gene>
<dbReference type="EMBL" id="SIJK02000050">
    <property type="protein sequence ID" value="MBP1467984.1"/>
    <property type="molecule type" value="Genomic_DNA"/>
</dbReference>
<evidence type="ECO:0000313" key="2">
    <source>
        <dbReference type="Proteomes" id="UP001193081"/>
    </source>
</evidence>
<dbReference type="RefSeq" id="WP_135480296.1">
    <property type="nucleotide sequence ID" value="NZ_SIJK02000050.1"/>
</dbReference>
<accession>A0ABS4DF52</accession>
<name>A0ABS4DF52_9CHLR</name>